<evidence type="ECO:0000313" key="1">
    <source>
        <dbReference type="Proteomes" id="UP000887540"/>
    </source>
</evidence>
<dbReference type="WBParaSite" id="ACRNAN_scaffold4436.g6809.t1">
    <property type="protein sequence ID" value="ACRNAN_scaffold4436.g6809.t1"/>
    <property type="gene ID" value="ACRNAN_scaffold4436.g6809"/>
</dbReference>
<reference evidence="2" key="1">
    <citation type="submission" date="2022-11" db="UniProtKB">
        <authorList>
            <consortium name="WormBaseParasite"/>
        </authorList>
    </citation>
    <scope>IDENTIFICATION</scope>
</reference>
<dbReference type="AlphaFoldDB" id="A0A914DXK9"/>
<sequence length="200" mass="23579">MINHMRIPNITIENMNTSQEMATSNYKTCNDSKQAYIASEEICVANLNNDNTKWDDGGYRYLRDSYFYTCKECDEQGDALQCSKLNERKYAVYECCPGQFCSLKREKNYRRIYDYYYQDCRKCPGGEEMHECQDKRVKCCSSEFCSYDYDNEINICKPKCKEEGHHQCPDKKLSCCNTDRCVFDYGVNHFVCQKKNKKPS</sequence>
<dbReference type="Proteomes" id="UP000887540">
    <property type="component" value="Unplaced"/>
</dbReference>
<proteinExistence type="predicted"/>
<accession>A0A914DXK9</accession>
<keyword evidence="1" id="KW-1185">Reference proteome</keyword>
<protein>
    <submittedName>
        <fullName evidence="2">Uncharacterized protein</fullName>
    </submittedName>
</protein>
<organism evidence="1 2">
    <name type="scientific">Acrobeloides nanus</name>
    <dbReference type="NCBI Taxonomy" id="290746"/>
    <lineage>
        <taxon>Eukaryota</taxon>
        <taxon>Metazoa</taxon>
        <taxon>Ecdysozoa</taxon>
        <taxon>Nematoda</taxon>
        <taxon>Chromadorea</taxon>
        <taxon>Rhabditida</taxon>
        <taxon>Tylenchina</taxon>
        <taxon>Cephalobomorpha</taxon>
        <taxon>Cephaloboidea</taxon>
        <taxon>Cephalobidae</taxon>
        <taxon>Acrobeloides</taxon>
    </lineage>
</organism>
<name>A0A914DXK9_9BILA</name>
<evidence type="ECO:0000313" key="2">
    <source>
        <dbReference type="WBParaSite" id="ACRNAN_scaffold4436.g6809.t1"/>
    </source>
</evidence>